<dbReference type="InterPro" id="IPR026756">
    <property type="entry name" value="NuSAP"/>
</dbReference>
<sequence>MSNILLSESNRWVEDDLTKLTCKELKKLARQSSVKTNPNSKKADLVKALLNSNTANISFVDKSEVMENDRRVRVTRSRASMFQPSVDKQNDIIYDQVNHLSTKTDTTDKKEHVDNEMGSNNAGKKKGKSKRKSEAGIEFQNKVQSDTTNIDDIWQLVSSVQKCMRPLTEITNSDILTKNESGQTNCTDDNIMNKNKRTKSKSRAISSSTKNVSVESELEPKIHLFKSEIDKNEKESTNSSGYCDEIKTQKKVRGKGKKAELAERNATKTVENNIDTEKSSTSSQIENINSEKETIVKMPFSENEFDGKEKHIKSPTTMSCNDKRPKKKTRARSKKCKESEENFVTAENCIDANIEFKINNQSEECLKHVKSPVEDKKRKRKCHKSHGSGENSFVENYGSSFKQETLVKADSTATPEFKNKVLTGEPIDSSESGRIEPVSSNIKENSKTTNCEPHSSLTENREKNIISTDKTPDTLNMPVRSIDVPTITVTDSPGSSMETRNSPKMNPFGAPLRSSTFIVGVGVPTPRSSMTSNQSYMSPHSSTFNVEEKAGLELQPSPKLQKSIGKKIMSLSMKQGRVKPLVKKTSGSTLQKTISKAKNTNTPGSVYKSKFGVAKKLPNFKSIHQRLFKNMESIDDNKQRTMERAQALISSPAVPRCALLSPKTGLVKDPTTSKEMPVSSFLSPLVRTPAPTTTKAQVSTVPGPSSVNQFGFKKPVKRLESPIIAKKSPNTNLANVKNQEQVLQGARVNKRFFLQMKMRESKQ</sequence>
<feature type="region of interest" description="Disordered" evidence="1">
    <location>
        <begin position="376"/>
        <end position="395"/>
    </location>
</feature>
<dbReference type="AlphaFoldDB" id="A0A1B6LD42"/>
<dbReference type="Pfam" id="PF16006">
    <property type="entry name" value="NUSAP"/>
    <property type="match status" value="1"/>
</dbReference>
<dbReference type="GO" id="GO:0000281">
    <property type="term" value="P:mitotic cytokinesis"/>
    <property type="evidence" value="ECO:0007669"/>
    <property type="project" value="InterPro"/>
</dbReference>
<dbReference type="GO" id="GO:0005819">
    <property type="term" value="C:spindle"/>
    <property type="evidence" value="ECO:0007669"/>
    <property type="project" value="InterPro"/>
</dbReference>
<feature type="compositionally biased region" description="Polar residues" evidence="1">
    <location>
        <begin position="487"/>
        <end position="504"/>
    </location>
</feature>
<feature type="region of interest" description="Disordered" evidence="1">
    <location>
        <begin position="307"/>
        <end position="337"/>
    </location>
</feature>
<evidence type="ECO:0000313" key="2">
    <source>
        <dbReference type="EMBL" id="JAT21599.1"/>
    </source>
</evidence>
<name>A0A1B6LD42_9HEMI</name>
<feature type="region of interest" description="Disordered" evidence="1">
    <location>
        <begin position="442"/>
        <end position="461"/>
    </location>
</feature>
<feature type="region of interest" description="Disordered" evidence="1">
    <location>
        <begin position="103"/>
        <end position="138"/>
    </location>
</feature>
<accession>A0A1B6LD42</accession>
<feature type="compositionally biased region" description="Polar residues" evidence="1">
    <location>
        <begin position="442"/>
        <end position="458"/>
    </location>
</feature>
<dbReference type="EMBL" id="GEBQ01018378">
    <property type="protein sequence ID" value="JAT21599.1"/>
    <property type="molecule type" value="Transcribed_RNA"/>
</dbReference>
<feature type="compositionally biased region" description="Polar residues" evidence="1">
    <location>
        <begin position="203"/>
        <end position="212"/>
    </location>
</feature>
<feature type="compositionally biased region" description="Basic residues" evidence="1">
    <location>
        <begin position="324"/>
        <end position="335"/>
    </location>
</feature>
<dbReference type="GO" id="GO:0040001">
    <property type="term" value="P:establishment of mitotic spindle localization"/>
    <property type="evidence" value="ECO:0007669"/>
    <property type="project" value="InterPro"/>
</dbReference>
<evidence type="ECO:0000313" key="3">
    <source>
        <dbReference type="EMBL" id="JAT24970.1"/>
    </source>
</evidence>
<feature type="region of interest" description="Disordered" evidence="1">
    <location>
        <begin position="486"/>
        <end position="511"/>
    </location>
</feature>
<proteinExistence type="predicted"/>
<gene>
    <name evidence="2" type="ORF">g.40137</name>
    <name evidence="3" type="ORF">g.40139</name>
</gene>
<dbReference type="EMBL" id="GEBQ01015007">
    <property type="protein sequence ID" value="JAT24970.1"/>
    <property type="molecule type" value="Transcribed_RNA"/>
</dbReference>
<feature type="region of interest" description="Disordered" evidence="1">
    <location>
        <begin position="188"/>
        <end position="212"/>
    </location>
</feature>
<organism evidence="2">
    <name type="scientific">Graphocephala atropunctata</name>
    <dbReference type="NCBI Taxonomy" id="36148"/>
    <lineage>
        <taxon>Eukaryota</taxon>
        <taxon>Metazoa</taxon>
        <taxon>Ecdysozoa</taxon>
        <taxon>Arthropoda</taxon>
        <taxon>Hexapoda</taxon>
        <taxon>Insecta</taxon>
        <taxon>Pterygota</taxon>
        <taxon>Neoptera</taxon>
        <taxon>Paraneoptera</taxon>
        <taxon>Hemiptera</taxon>
        <taxon>Auchenorrhyncha</taxon>
        <taxon>Membracoidea</taxon>
        <taxon>Cicadellidae</taxon>
        <taxon>Cicadellinae</taxon>
        <taxon>Cicadellini</taxon>
        <taxon>Graphocephala</taxon>
    </lineage>
</organism>
<feature type="compositionally biased region" description="Basic and acidic residues" evidence="1">
    <location>
        <begin position="105"/>
        <end position="115"/>
    </location>
</feature>
<protein>
    <submittedName>
        <fullName evidence="2">Uncharacterized protein</fullName>
    </submittedName>
</protein>
<feature type="compositionally biased region" description="Basic residues" evidence="1">
    <location>
        <begin position="377"/>
        <end position="386"/>
    </location>
</feature>
<dbReference type="GO" id="GO:0005874">
    <property type="term" value="C:microtubule"/>
    <property type="evidence" value="ECO:0007669"/>
    <property type="project" value="InterPro"/>
</dbReference>
<reference evidence="2" key="1">
    <citation type="submission" date="2015-11" db="EMBL/GenBank/DDBJ databases">
        <title>De novo transcriptome assembly of four potential Pierce s Disease insect vectors from Arizona vineyards.</title>
        <authorList>
            <person name="Tassone E.E."/>
        </authorList>
    </citation>
    <scope>NUCLEOTIDE SEQUENCE</scope>
</reference>
<evidence type="ECO:0000256" key="1">
    <source>
        <dbReference type="SAM" id="MobiDB-lite"/>
    </source>
</evidence>